<dbReference type="EMBL" id="JELY01003156">
    <property type="protein sequence ID" value="KYF50556.1"/>
    <property type="molecule type" value="Genomic_DNA"/>
</dbReference>
<organism evidence="2 3">
    <name type="scientific">Sorangium cellulosum</name>
    <name type="common">Polyangium cellulosum</name>
    <dbReference type="NCBI Taxonomy" id="56"/>
    <lineage>
        <taxon>Bacteria</taxon>
        <taxon>Pseudomonadati</taxon>
        <taxon>Myxococcota</taxon>
        <taxon>Polyangia</taxon>
        <taxon>Polyangiales</taxon>
        <taxon>Polyangiaceae</taxon>
        <taxon>Sorangium</taxon>
    </lineage>
</organism>
<protein>
    <submittedName>
        <fullName evidence="2">Uncharacterized protein</fullName>
    </submittedName>
</protein>
<sequence length="92" mass="9108">MTGPLGAASSATLTVTRPPDSEVPSAVPAAVIRNELLGDPVDAPGASVEGASEHPTTTSSAEKAQAAAVSATRGAEMDVHSGWGDLGAHMMK</sequence>
<evidence type="ECO:0000313" key="2">
    <source>
        <dbReference type="EMBL" id="KYF50556.1"/>
    </source>
</evidence>
<comment type="caution">
    <text evidence="2">The sequence shown here is derived from an EMBL/GenBank/DDBJ whole genome shotgun (WGS) entry which is preliminary data.</text>
</comment>
<gene>
    <name evidence="2" type="ORF">BE08_39860</name>
</gene>
<feature type="region of interest" description="Disordered" evidence="1">
    <location>
        <begin position="1"/>
        <end position="24"/>
    </location>
</feature>
<accession>A0A150P4K8</accession>
<name>A0A150P4K8_SORCE</name>
<dbReference type="Proteomes" id="UP000075420">
    <property type="component" value="Unassembled WGS sequence"/>
</dbReference>
<proteinExistence type="predicted"/>
<feature type="compositionally biased region" description="Low complexity" evidence="1">
    <location>
        <begin position="56"/>
        <end position="72"/>
    </location>
</feature>
<reference evidence="2 3" key="1">
    <citation type="submission" date="2014-02" db="EMBL/GenBank/DDBJ databases">
        <title>The small core and large imbalanced accessory genome model reveals a collaborative survival strategy of Sorangium cellulosum strains in nature.</title>
        <authorList>
            <person name="Han K."/>
            <person name="Peng R."/>
            <person name="Blom J."/>
            <person name="Li Y.-Z."/>
        </authorList>
    </citation>
    <scope>NUCLEOTIDE SEQUENCE [LARGE SCALE GENOMIC DNA]</scope>
    <source>
        <strain evidence="2 3">So0157-25</strain>
    </source>
</reference>
<dbReference type="AlphaFoldDB" id="A0A150P4K8"/>
<evidence type="ECO:0000313" key="3">
    <source>
        <dbReference type="Proteomes" id="UP000075420"/>
    </source>
</evidence>
<evidence type="ECO:0000256" key="1">
    <source>
        <dbReference type="SAM" id="MobiDB-lite"/>
    </source>
</evidence>
<feature type="region of interest" description="Disordered" evidence="1">
    <location>
        <begin position="38"/>
        <end position="76"/>
    </location>
</feature>